<gene>
    <name evidence="5" type="ORF">GCM10008933_32930</name>
</gene>
<evidence type="ECO:0000256" key="3">
    <source>
        <dbReference type="ARBA" id="ARBA00022683"/>
    </source>
</evidence>
<dbReference type="CDD" id="cd00367">
    <property type="entry name" value="PTS-HPr_like"/>
    <property type="match status" value="1"/>
</dbReference>
<dbReference type="SUPFAM" id="SSF55594">
    <property type="entry name" value="HPr-like"/>
    <property type="match status" value="1"/>
</dbReference>
<name>A0ABP3IEM0_9BACL</name>
<evidence type="ECO:0000256" key="1">
    <source>
        <dbReference type="ARBA" id="ARBA00004496"/>
    </source>
</evidence>
<organism evidence="5 6">
    <name type="scientific">Paenibacillus motobuensis</name>
    <dbReference type="NCBI Taxonomy" id="295324"/>
    <lineage>
        <taxon>Bacteria</taxon>
        <taxon>Bacillati</taxon>
        <taxon>Bacillota</taxon>
        <taxon>Bacilli</taxon>
        <taxon>Bacillales</taxon>
        <taxon>Paenibacillaceae</taxon>
        <taxon>Paenibacillus</taxon>
    </lineage>
</organism>
<keyword evidence="2" id="KW-0963">Cytoplasm</keyword>
<comment type="subcellular location">
    <subcellularLocation>
        <location evidence="1">Cytoplasm</location>
    </subcellularLocation>
</comment>
<dbReference type="InterPro" id="IPR035895">
    <property type="entry name" value="HPr-like_sf"/>
</dbReference>
<proteinExistence type="predicted"/>
<sequence length="84" mass="9282">MKAIKIEMPTDGFQVVFAKQVSSTAASTQSEIRIIWDEKNIISDAKSILGIMAMEAKQGTLLTLTFDGPDEDQAMELLSSLFER</sequence>
<evidence type="ECO:0000313" key="5">
    <source>
        <dbReference type="EMBL" id="GAA0399768.1"/>
    </source>
</evidence>
<evidence type="ECO:0000313" key="6">
    <source>
        <dbReference type="Proteomes" id="UP001500340"/>
    </source>
</evidence>
<reference evidence="6" key="1">
    <citation type="journal article" date="2019" name="Int. J. Syst. Evol. Microbiol.">
        <title>The Global Catalogue of Microorganisms (GCM) 10K type strain sequencing project: providing services to taxonomists for standard genome sequencing and annotation.</title>
        <authorList>
            <consortium name="The Broad Institute Genomics Platform"/>
            <consortium name="The Broad Institute Genome Sequencing Center for Infectious Disease"/>
            <person name="Wu L."/>
            <person name="Ma J."/>
        </authorList>
    </citation>
    <scope>NUCLEOTIDE SEQUENCE [LARGE SCALE GENOMIC DNA]</scope>
    <source>
        <strain evidence="6">JCM 12774</strain>
    </source>
</reference>
<dbReference type="Pfam" id="PF00381">
    <property type="entry name" value="PTS-HPr"/>
    <property type="match status" value="1"/>
</dbReference>
<dbReference type="PANTHER" id="PTHR33705:SF2">
    <property type="entry name" value="PHOSPHOCARRIER PROTEIN NPR"/>
    <property type="match status" value="1"/>
</dbReference>
<dbReference type="PANTHER" id="PTHR33705">
    <property type="entry name" value="PHOSPHOCARRIER PROTEIN HPR"/>
    <property type="match status" value="1"/>
</dbReference>
<dbReference type="Gene3D" id="3.30.1340.10">
    <property type="entry name" value="HPr-like"/>
    <property type="match status" value="1"/>
</dbReference>
<keyword evidence="6" id="KW-1185">Reference proteome</keyword>
<dbReference type="EMBL" id="BAAACX010000015">
    <property type="protein sequence ID" value="GAA0399768.1"/>
    <property type="molecule type" value="Genomic_DNA"/>
</dbReference>
<comment type="caution">
    <text evidence="5">The sequence shown here is derived from an EMBL/GenBank/DDBJ whole genome shotgun (WGS) entry which is preliminary data.</text>
</comment>
<dbReference type="InterPro" id="IPR050399">
    <property type="entry name" value="HPr"/>
</dbReference>
<dbReference type="RefSeq" id="WP_343862974.1">
    <property type="nucleotide sequence ID" value="NZ_BAAACX010000015.1"/>
</dbReference>
<dbReference type="Proteomes" id="UP001500340">
    <property type="component" value="Unassembled WGS sequence"/>
</dbReference>
<evidence type="ECO:0000256" key="2">
    <source>
        <dbReference type="ARBA" id="ARBA00022490"/>
    </source>
</evidence>
<accession>A0ABP3IEM0</accession>
<dbReference type="PROSITE" id="PS51350">
    <property type="entry name" value="PTS_HPR_DOM"/>
    <property type="match status" value="1"/>
</dbReference>
<evidence type="ECO:0000259" key="4">
    <source>
        <dbReference type="PROSITE" id="PS51350"/>
    </source>
</evidence>
<feature type="domain" description="HPr" evidence="4">
    <location>
        <begin position="1"/>
        <end position="84"/>
    </location>
</feature>
<dbReference type="InterPro" id="IPR000032">
    <property type="entry name" value="HPr-like"/>
</dbReference>
<protein>
    <recommendedName>
        <fullName evidence="4">HPr domain-containing protein</fullName>
    </recommendedName>
</protein>
<keyword evidence="3" id="KW-0598">Phosphotransferase system</keyword>